<proteinExistence type="predicted"/>
<gene>
    <name evidence="1" type="ORF">B0F90DRAFT_166430</name>
</gene>
<comment type="caution">
    <text evidence="1">The sequence shown here is derived from an EMBL/GenBank/DDBJ whole genome shotgun (WGS) entry which is preliminary data.</text>
</comment>
<dbReference type="AlphaFoldDB" id="A0AAD4QSF9"/>
<accession>A0AAD4QSF9</accession>
<evidence type="ECO:0000313" key="2">
    <source>
        <dbReference type="Proteomes" id="UP001203297"/>
    </source>
</evidence>
<evidence type="ECO:0000313" key="1">
    <source>
        <dbReference type="EMBL" id="KAI0308382.1"/>
    </source>
</evidence>
<reference evidence="1" key="1">
    <citation type="journal article" date="2022" name="New Phytol.">
        <title>Evolutionary transition to the ectomycorrhizal habit in the genomes of a hyperdiverse lineage of mushroom-forming fungi.</title>
        <authorList>
            <person name="Looney B."/>
            <person name="Miyauchi S."/>
            <person name="Morin E."/>
            <person name="Drula E."/>
            <person name="Courty P.E."/>
            <person name="Kohler A."/>
            <person name="Kuo A."/>
            <person name="LaButti K."/>
            <person name="Pangilinan J."/>
            <person name="Lipzen A."/>
            <person name="Riley R."/>
            <person name="Andreopoulos W."/>
            <person name="He G."/>
            <person name="Johnson J."/>
            <person name="Nolan M."/>
            <person name="Tritt A."/>
            <person name="Barry K.W."/>
            <person name="Grigoriev I.V."/>
            <person name="Nagy L.G."/>
            <person name="Hibbett D."/>
            <person name="Henrissat B."/>
            <person name="Matheny P.B."/>
            <person name="Labbe J."/>
            <person name="Martin F.M."/>
        </authorList>
    </citation>
    <scope>NUCLEOTIDE SEQUENCE</scope>
    <source>
        <strain evidence="1">BPL690</strain>
    </source>
</reference>
<dbReference type="Proteomes" id="UP001203297">
    <property type="component" value="Unassembled WGS sequence"/>
</dbReference>
<organism evidence="1 2">
    <name type="scientific">Multifurca ochricompacta</name>
    <dbReference type="NCBI Taxonomy" id="376703"/>
    <lineage>
        <taxon>Eukaryota</taxon>
        <taxon>Fungi</taxon>
        <taxon>Dikarya</taxon>
        <taxon>Basidiomycota</taxon>
        <taxon>Agaricomycotina</taxon>
        <taxon>Agaricomycetes</taxon>
        <taxon>Russulales</taxon>
        <taxon>Russulaceae</taxon>
        <taxon>Multifurca</taxon>
    </lineage>
</organism>
<sequence>MALYRSAFRLVEGCSKTCQACPPNFQFFRTNFASSKVLSVVIVMCLLVCSAPKSNLAAPALDVLSKAVALFETGIESGSIHLSENMEAVRNLQREAREAVAVGKVRNSDESHTPLRVEELDRLSGMTWHVQAAPTTLAMSEHLATDYRVISGLDAPTASQYRPVDSYTPPDPQLVQQVEMVCSGASTPNTAFPGEEDFGVGQQQQVPVATVTSQQPYILDASWHDFVAQLGF</sequence>
<protein>
    <submittedName>
        <fullName evidence="1">Uncharacterized protein</fullName>
    </submittedName>
</protein>
<dbReference type="EMBL" id="WTXG01000001">
    <property type="protein sequence ID" value="KAI0308382.1"/>
    <property type="molecule type" value="Genomic_DNA"/>
</dbReference>
<keyword evidence="2" id="KW-1185">Reference proteome</keyword>
<name>A0AAD4QSF9_9AGAM</name>